<protein>
    <submittedName>
        <fullName evidence="1">Uncharacterized protein</fullName>
    </submittedName>
</protein>
<name>A0A7N2M8L9_QUELO</name>
<dbReference type="Gramene" id="QL08p011682:mrna">
    <property type="protein sequence ID" value="QL08p011682:mrna"/>
    <property type="gene ID" value="QL08p011682"/>
</dbReference>
<dbReference type="Proteomes" id="UP000594261">
    <property type="component" value="Chromosome 8"/>
</dbReference>
<reference evidence="1" key="2">
    <citation type="submission" date="2021-01" db="UniProtKB">
        <authorList>
            <consortium name="EnsemblPlants"/>
        </authorList>
    </citation>
    <scope>IDENTIFICATION</scope>
</reference>
<evidence type="ECO:0000313" key="2">
    <source>
        <dbReference type="Proteomes" id="UP000594261"/>
    </source>
</evidence>
<evidence type="ECO:0000313" key="1">
    <source>
        <dbReference type="EnsemblPlants" id="QL08p011682:mrna"/>
    </source>
</evidence>
<organism evidence="1 2">
    <name type="scientific">Quercus lobata</name>
    <name type="common">Valley oak</name>
    <dbReference type="NCBI Taxonomy" id="97700"/>
    <lineage>
        <taxon>Eukaryota</taxon>
        <taxon>Viridiplantae</taxon>
        <taxon>Streptophyta</taxon>
        <taxon>Embryophyta</taxon>
        <taxon>Tracheophyta</taxon>
        <taxon>Spermatophyta</taxon>
        <taxon>Magnoliopsida</taxon>
        <taxon>eudicotyledons</taxon>
        <taxon>Gunneridae</taxon>
        <taxon>Pentapetalae</taxon>
        <taxon>rosids</taxon>
        <taxon>fabids</taxon>
        <taxon>Fagales</taxon>
        <taxon>Fagaceae</taxon>
        <taxon>Quercus</taxon>
    </lineage>
</organism>
<dbReference type="EMBL" id="LRBV02000008">
    <property type="status" value="NOT_ANNOTATED_CDS"/>
    <property type="molecule type" value="Genomic_DNA"/>
</dbReference>
<keyword evidence="2" id="KW-1185">Reference proteome</keyword>
<reference evidence="1 2" key="1">
    <citation type="journal article" date="2016" name="G3 (Bethesda)">
        <title>First Draft Assembly and Annotation of the Genome of a California Endemic Oak Quercus lobata Nee (Fagaceae).</title>
        <authorList>
            <person name="Sork V.L."/>
            <person name="Fitz-Gibbon S.T."/>
            <person name="Puiu D."/>
            <person name="Crepeau M."/>
            <person name="Gugger P.F."/>
            <person name="Sherman R."/>
            <person name="Stevens K."/>
            <person name="Langley C.H."/>
            <person name="Pellegrini M."/>
            <person name="Salzberg S.L."/>
        </authorList>
    </citation>
    <scope>NUCLEOTIDE SEQUENCE [LARGE SCALE GENOMIC DNA]</scope>
    <source>
        <strain evidence="1 2">cv. SW786</strain>
    </source>
</reference>
<dbReference type="InParanoid" id="A0A7N2M8L9"/>
<dbReference type="AlphaFoldDB" id="A0A7N2M8L9"/>
<dbReference type="EnsemblPlants" id="QL08p011682:mrna">
    <property type="protein sequence ID" value="QL08p011682:mrna"/>
    <property type="gene ID" value="QL08p011682"/>
</dbReference>
<accession>A0A7N2M8L9</accession>
<proteinExistence type="predicted"/>
<sequence length="141" mass="16021">MQTQTLSPNSLVAALSSKTCTDNTEKITILSSSKDILLENLSNLVEAVLEITDTDIDVTDIREYGNRVWVFIRTPYNVKSLHLDSRTTKCLCNAFDFDPPMFHKLAYLKFGFGRHSLMEHLLPLLLHRAPKLAVHIFDKVC</sequence>